<keyword evidence="2" id="KW-1133">Transmembrane helix</keyword>
<name>A0AAV9VQ83_9PEZI</name>
<feature type="transmembrane region" description="Helical" evidence="2">
    <location>
        <begin position="360"/>
        <end position="383"/>
    </location>
</feature>
<dbReference type="PIRSF" id="PIRSF036762">
    <property type="entry name" value="GAA1"/>
    <property type="match status" value="1"/>
</dbReference>
<feature type="transmembrane region" description="Helical" evidence="2">
    <location>
        <begin position="505"/>
        <end position="530"/>
    </location>
</feature>
<keyword evidence="2" id="KW-0472">Membrane</keyword>
<evidence type="ECO:0000313" key="3">
    <source>
        <dbReference type="EMBL" id="KAK6363176.1"/>
    </source>
</evidence>
<reference evidence="3 4" key="1">
    <citation type="submission" date="2019-10" db="EMBL/GenBank/DDBJ databases">
        <authorList>
            <person name="Palmer J.M."/>
        </authorList>
    </citation>
    <scope>NUCLEOTIDE SEQUENCE [LARGE SCALE GENOMIC DNA]</scope>
    <source>
        <strain evidence="3 4">TWF730</strain>
    </source>
</reference>
<feature type="compositionally biased region" description="Basic and acidic residues" evidence="1">
    <location>
        <begin position="396"/>
        <end position="413"/>
    </location>
</feature>
<protein>
    <submittedName>
        <fullName evidence="3">Glycosyl phosphatidyl inositol protein transamidase complex subunit</fullName>
    </submittedName>
</protein>
<feature type="region of interest" description="Disordered" evidence="1">
    <location>
        <begin position="390"/>
        <end position="413"/>
    </location>
</feature>
<feature type="transmembrane region" description="Helical" evidence="2">
    <location>
        <begin position="542"/>
        <end position="569"/>
    </location>
</feature>
<accession>A0AAV9VQ83</accession>
<keyword evidence="4" id="KW-1185">Reference proteome</keyword>
<keyword evidence="2" id="KW-0812">Transmembrane</keyword>
<dbReference type="PANTHER" id="PTHR13304">
    <property type="entry name" value="GLYCOSYLPHOSPHATIDYLINOSITOL ANCHOR ATTACHMENT 1 PROTEIN"/>
    <property type="match status" value="1"/>
</dbReference>
<evidence type="ECO:0000313" key="4">
    <source>
        <dbReference type="Proteomes" id="UP001373714"/>
    </source>
</evidence>
<feature type="transmembrane region" description="Helical" evidence="2">
    <location>
        <begin position="581"/>
        <end position="605"/>
    </location>
</feature>
<feature type="transmembrane region" description="Helical" evidence="2">
    <location>
        <begin position="15"/>
        <end position="38"/>
    </location>
</feature>
<organism evidence="3 4">
    <name type="scientific">Orbilia blumenaviensis</name>
    <dbReference type="NCBI Taxonomy" id="1796055"/>
    <lineage>
        <taxon>Eukaryota</taxon>
        <taxon>Fungi</taxon>
        <taxon>Dikarya</taxon>
        <taxon>Ascomycota</taxon>
        <taxon>Pezizomycotina</taxon>
        <taxon>Orbiliomycetes</taxon>
        <taxon>Orbiliales</taxon>
        <taxon>Orbiliaceae</taxon>
        <taxon>Orbilia</taxon>
    </lineage>
</organism>
<dbReference type="GO" id="GO:0042765">
    <property type="term" value="C:GPI-anchor transamidase complex"/>
    <property type="evidence" value="ECO:0007669"/>
    <property type="project" value="InterPro"/>
</dbReference>
<dbReference type="InterPro" id="IPR007246">
    <property type="entry name" value="Gaa1"/>
</dbReference>
<dbReference type="Proteomes" id="UP001373714">
    <property type="component" value="Unassembled WGS sequence"/>
</dbReference>
<comment type="caution">
    <text evidence="3">The sequence shown here is derived from an EMBL/GenBank/DDBJ whole genome shotgun (WGS) entry which is preliminary data.</text>
</comment>
<evidence type="ECO:0000256" key="2">
    <source>
        <dbReference type="SAM" id="Phobius"/>
    </source>
</evidence>
<dbReference type="GO" id="GO:0016255">
    <property type="term" value="P:attachment of GPI anchor to protein"/>
    <property type="evidence" value="ECO:0007669"/>
    <property type="project" value="TreeGrafter"/>
</dbReference>
<dbReference type="PANTHER" id="PTHR13304:SF0">
    <property type="entry name" value="GLYCOSYLPHOSPHATIDYLINOSITOL ANCHOR ATTACHMENT 1 PROTEIN"/>
    <property type="match status" value="1"/>
</dbReference>
<feature type="transmembrane region" description="Helical" evidence="2">
    <location>
        <begin position="463"/>
        <end position="485"/>
    </location>
</feature>
<evidence type="ECO:0000256" key="1">
    <source>
        <dbReference type="SAM" id="MobiDB-lite"/>
    </source>
</evidence>
<dbReference type="Pfam" id="PF04114">
    <property type="entry name" value="Gaa1"/>
    <property type="match status" value="1"/>
</dbReference>
<dbReference type="Gene3D" id="3.40.630.10">
    <property type="entry name" value="Zn peptidases"/>
    <property type="match status" value="1"/>
</dbReference>
<dbReference type="AlphaFoldDB" id="A0AAV9VQ83"/>
<dbReference type="EMBL" id="JAVHNS010000001">
    <property type="protein sequence ID" value="KAK6363176.1"/>
    <property type="molecule type" value="Genomic_DNA"/>
</dbReference>
<dbReference type="SUPFAM" id="SSF53187">
    <property type="entry name" value="Zn-dependent exopeptidases"/>
    <property type="match status" value="1"/>
</dbReference>
<proteinExistence type="predicted"/>
<gene>
    <name evidence="3" type="primary">GAA1</name>
    <name evidence="3" type="ORF">TWF730_000621</name>
</gene>
<feature type="transmembrane region" description="Helical" evidence="2">
    <location>
        <begin position="432"/>
        <end position="456"/>
    </location>
</feature>
<sequence>MALRVPVNLRKNLSVVLYAFQGLSIVAVIVGLASLLLLPLDEYSRRTYISENALLPGQVHAYFGGSEQNIVRAFRREVDLLGNSTSDVVAERMAEIFRSAGLKVAKQRYSYKAAGGEYTGENVYAVLHAPRGDATEAIVLCAPWRNIDHLLNEGGVALTLALSRYFKRWSLWSKDIIFLISSDARAGPQAWVDAYHDLHGENIQSLSVKSGAIQGVVVVDYPGAYHRFESLHIIYDGINGQLPNLDLINTAVQISRDQMGLRTDLQEMWNHNDGYRHRLKTMLRGMVNQALGHSTGPHSSFIPYHIDAITLATHGDGWHDEGSLGRTVESVFRSLNNLLEHFHQSFFFYLLMAPKRFVSIGTYLPSAMLLAVGLTLTAIRLWVDPRSRSVGGDGGEVAKAEKTSEKEDLKSGKEGSGKVEVVAVDSGPKRELFLPMSIVIGVHFCGAIPFAVFNLVDYKSMASVFYVFIAGSVILPTLISVLITLTAAPHRLLPAFHLSRCFSLLFLGMFLSTLATLNFSLSFLIGLFSLPLTFARTTPKSIPLALVNSILLQLTSPFAALFAVAGYWGLGVEDILKEASFGWWVWGMWTPVIVWCVWWPAWVVGRISVDSSLVMAVMGKSG</sequence>